<reference evidence="2" key="1">
    <citation type="submission" date="2022-11" db="UniProtKB">
        <authorList>
            <consortium name="WormBaseParasite"/>
        </authorList>
    </citation>
    <scope>IDENTIFICATION</scope>
</reference>
<dbReference type="Proteomes" id="UP000887576">
    <property type="component" value="Unplaced"/>
</dbReference>
<evidence type="ECO:0000313" key="1">
    <source>
        <dbReference type="Proteomes" id="UP000887576"/>
    </source>
</evidence>
<proteinExistence type="predicted"/>
<dbReference type="WBParaSite" id="JU765_v2.g5190.t1">
    <property type="protein sequence ID" value="JU765_v2.g5190.t1"/>
    <property type="gene ID" value="JU765_v2.g5190"/>
</dbReference>
<name>A0AC34RB53_9BILA</name>
<evidence type="ECO:0000313" key="2">
    <source>
        <dbReference type="WBParaSite" id="JU765_v2.g5190.t1"/>
    </source>
</evidence>
<organism evidence="1 2">
    <name type="scientific">Panagrolaimus sp. JU765</name>
    <dbReference type="NCBI Taxonomy" id="591449"/>
    <lineage>
        <taxon>Eukaryota</taxon>
        <taxon>Metazoa</taxon>
        <taxon>Ecdysozoa</taxon>
        <taxon>Nematoda</taxon>
        <taxon>Chromadorea</taxon>
        <taxon>Rhabditida</taxon>
        <taxon>Tylenchina</taxon>
        <taxon>Panagrolaimomorpha</taxon>
        <taxon>Panagrolaimoidea</taxon>
        <taxon>Panagrolaimidae</taxon>
        <taxon>Panagrolaimus</taxon>
    </lineage>
</organism>
<protein>
    <submittedName>
        <fullName evidence="2">Archease domain-containing protein</fullName>
    </submittedName>
</protein>
<sequence>MIILVLQKMDEEMPDFQPIQYEYLDHTADVQLHSWGNTMMESIEQLVNSFYGYHTSDITTVERQYSMDIQASGHDEESMIYNLLQECLYLIETEPYFIGRICKIQKYSSETNDISIRCWGESFDKKKHPSGTCIKAITYSGMQIHKNIDGKCHIYLIVDI</sequence>
<accession>A0AC34RB53</accession>